<proteinExistence type="predicted"/>
<comment type="caution">
    <text evidence="3">The sequence shown here is derived from an EMBL/GenBank/DDBJ whole genome shotgun (WGS) entry which is preliminary data.</text>
</comment>
<organism evidence="3 4">
    <name type="scientific">Rotaria magnacalcarata</name>
    <dbReference type="NCBI Taxonomy" id="392030"/>
    <lineage>
        <taxon>Eukaryota</taxon>
        <taxon>Metazoa</taxon>
        <taxon>Spiralia</taxon>
        <taxon>Gnathifera</taxon>
        <taxon>Rotifera</taxon>
        <taxon>Eurotatoria</taxon>
        <taxon>Bdelloidea</taxon>
        <taxon>Philodinida</taxon>
        <taxon>Philodinidae</taxon>
        <taxon>Rotaria</taxon>
    </lineage>
</organism>
<dbReference type="Proteomes" id="UP000663842">
    <property type="component" value="Unassembled WGS sequence"/>
</dbReference>
<dbReference type="Proteomes" id="UP000663887">
    <property type="component" value="Unassembled WGS sequence"/>
</dbReference>
<accession>A0A819V7A6</accession>
<protein>
    <submittedName>
        <fullName evidence="3">Uncharacterized protein</fullName>
    </submittedName>
</protein>
<evidence type="ECO:0000313" key="4">
    <source>
        <dbReference type="Proteomes" id="UP000663842"/>
    </source>
</evidence>
<feature type="region of interest" description="Disordered" evidence="1">
    <location>
        <begin position="362"/>
        <end position="384"/>
    </location>
</feature>
<reference evidence="3" key="1">
    <citation type="submission" date="2021-02" db="EMBL/GenBank/DDBJ databases">
        <authorList>
            <person name="Nowell W R."/>
        </authorList>
    </citation>
    <scope>NUCLEOTIDE SEQUENCE</scope>
</reference>
<sequence>MFSQKKRKYRLQQLDHLQTFESESHSNQILVVAEIHANPDYEPILSPSNDTRNENTSRPFNDIPVAIDQSPAINYLNAINNMESLEPINLTNNDTAGSISNNQSPAPDCFNADLDLNRFIIGSRDIAHTKTFFITESIVAINKKYSSIDIKYTINIKKVWRMHKNTADDNVLEIFEDFLKHINFSINEYFLHVGCTGFIKIKIGNHECSFYASSPYVRFSEDIIFSLIDQFSDQIQSGSYVSFNQLYCYASIIFEGYGHGSNDVMGVNIENLLNKKSFITSHLNTDSNKRDCLFRAISYIVLQTEKMESAREASKGQWIKVHEIDSKARLLSMRCQLSLEIAATPVHLEKIALTISGLDGPPVSRPNLESTRRCGPPVGRRLKN</sequence>
<feature type="region of interest" description="Disordered" evidence="1">
    <location>
        <begin position="42"/>
        <end position="63"/>
    </location>
</feature>
<feature type="compositionally biased region" description="Polar residues" evidence="1">
    <location>
        <begin position="46"/>
        <end position="59"/>
    </location>
</feature>
<dbReference type="AlphaFoldDB" id="A0A819V7A6"/>
<dbReference type="EMBL" id="CAJOBF010003702">
    <property type="protein sequence ID" value="CAF4104560.1"/>
    <property type="molecule type" value="Genomic_DNA"/>
</dbReference>
<evidence type="ECO:0000256" key="1">
    <source>
        <dbReference type="SAM" id="MobiDB-lite"/>
    </source>
</evidence>
<evidence type="ECO:0000313" key="3">
    <source>
        <dbReference type="EMBL" id="CAF4104560.1"/>
    </source>
</evidence>
<evidence type="ECO:0000313" key="2">
    <source>
        <dbReference type="EMBL" id="CAF2111034.1"/>
    </source>
</evidence>
<gene>
    <name evidence="3" type="ORF">UXM345_LOCUS22445</name>
    <name evidence="2" type="ORF">XDN619_LOCUS20732</name>
</gene>
<name>A0A819V7A6_9BILA</name>
<dbReference type="EMBL" id="CAJNRG010009195">
    <property type="protein sequence ID" value="CAF2111034.1"/>
    <property type="molecule type" value="Genomic_DNA"/>
</dbReference>